<proteinExistence type="predicted"/>
<dbReference type="AlphaFoldDB" id="A0A3S5B9K8"/>
<dbReference type="EMBL" id="CAAALY010286990">
    <property type="protein sequence ID" value="VEL43934.1"/>
    <property type="molecule type" value="Genomic_DNA"/>
</dbReference>
<dbReference type="Proteomes" id="UP000784294">
    <property type="component" value="Unassembled WGS sequence"/>
</dbReference>
<evidence type="ECO:0000313" key="1">
    <source>
        <dbReference type="EMBL" id="VEL43934.1"/>
    </source>
</evidence>
<name>A0A3S5B9K8_9PLAT</name>
<comment type="caution">
    <text evidence="1">The sequence shown here is derived from an EMBL/GenBank/DDBJ whole genome shotgun (WGS) entry which is preliminary data.</text>
</comment>
<organism evidence="1 2">
    <name type="scientific">Protopolystoma xenopodis</name>
    <dbReference type="NCBI Taxonomy" id="117903"/>
    <lineage>
        <taxon>Eukaryota</taxon>
        <taxon>Metazoa</taxon>
        <taxon>Spiralia</taxon>
        <taxon>Lophotrochozoa</taxon>
        <taxon>Platyhelminthes</taxon>
        <taxon>Monogenea</taxon>
        <taxon>Polyopisthocotylea</taxon>
        <taxon>Polystomatidea</taxon>
        <taxon>Polystomatidae</taxon>
        <taxon>Protopolystoma</taxon>
    </lineage>
</organism>
<gene>
    <name evidence="1" type="ORF">PXEA_LOCUS37374</name>
</gene>
<reference evidence="1" key="1">
    <citation type="submission" date="2018-11" db="EMBL/GenBank/DDBJ databases">
        <authorList>
            <consortium name="Pathogen Informatics"/>
        </authorList>
    </citation>
    <scope>NUCLEOTIDE SEQUENCE</scope>
</reference>
<sequence>MSVAVVQTKAWHSFRGRLIHAIQESSLRGNPPSVSGAAASRIPFNLLSPRTGVMLQYFVEELFETHFFFMSSMWLMSPHADSV</sequence>
<evidence type="ECO:0000313" key="2">
    <source>
        <dbReference type="Proteomes" id="UP000784294"/>
    </source>
</evidence>
<accession>A0A3S5B9K8</accession>
<protein>
    <submittedName>
        <fullName evidence="1">Uncharacterized protein</fullName>
    </submittedName>
</protein>
<keyword evidence="2" id="KW-1185">Reference proteome</keyword>